<comment type="catalytic activity">
    <reaction evidence="1">
        <text>ATP + protein L-histidine = ADP + protein N-phospho-L-histidine.</text>
        <dbReference type="EC" id="2.7.13.3"/>
    </reaction>
</comment>
<keyword evidence="8" id="KW-0067">ATP-binding</keyword>
<gene>
    <name evidence="11" type="ORF">CKO43_03860</name>
</gene>
<evidence type="ECO:0000256" key="6">
    <source>
        <dbReference type="ARBA" id="ARBA00022741"/>
    </source>
</evidence>
<keyword evidence="4" id="KW-0597">Phosphoprotein</keyword>
<evidence type="ECO:0000259" key="10">
    <source>
        <dbReference type="PROSITE" id="PS50109"/>
    </source>
</evidence>
<keyword evidence="5" id="KW-0808">Transferase</keyword>
<name>A0ABS1DQN5_RUBGE</name>
<dbReference type="SUPFAM" id="SSF55874">
    <property type="entry name" value="ATPase domain of HSP90 chaperone/DNA topoisomerase II/histidine kinase"/>
    <property type="match status" value="1"/>
</dbReference>
<evidence type="ECO:0000256" key="5">
    <source>
        <dbReference type="ARBA" id="ARBA00022679"/>
    </source>
</evidence>
<reference evidence="11" key="1">
    <citation type="submission" date="2017-08" db="EMBL/GenBank/DDBJ databases">
        <authorList>
            <person name="Imhoff J.F."/>
            <person name="Rahn T."/>
            <person name="Kuenzel S."/>
            <person name="Neulinger S.C."/>
        </authorList>
    </citation>
    <scope>NUCLEOTIDE SEQUENCE</scope>
    <source>
        <strain evidence="11">IM 151</strain>
    </source>
</reference>
<dbReference type="InterPro" id="IPR036890">
    <property type="entry name" value="HATPase_C_sf"/>
</dbReference>
<dbReference type="InterPro" id="IPR050428">
    <property type="entry name" value="TCS_sensor_his_kinase"/>
</dbReference>
<dbReference type="PANTHER" id="PTHR45436">
    <property type="entry name" value="SENSOR HISTIDINE KINASE YKOH"/>
    <property type="match status" value="1"/>
</dbReference>
<dbReference type="Gene3D" id="3.30.565.10">
    <property type="entry name" value="Histidine kinase-like ATPase, C-terminal domain"/>
    <property type="match status" value="1"/>
</dbReference>
<keyword evidence="12" id="KW-1185">Reference proteome</keyword>
<sequence>MHSSLTELLENLKSGLLWVHHDGTVRYANGDACVRTGLAPGHKLFDPDMSAAVAAAVAQQSARKLVSVGMAGGAGMAAPELQCRVIPGFSRDDAFVLIAPESGEDAGTAFDNLMQVIRTDLRDPLAESRGAIALAREHGGGPEIDTLVDGVQELVRVLDKLVDLAELWGSGALFANDRIELWKLLQSVWAEVEPVAVSRQVKVRFRAQSDAAGLATLYGSEHWLRRVFLECLESALRSSPQGAVLEIEHRQMGPRAVIVFRDCGMFAPQAADAVDLPRSAHIAGRRLAVPRPGARDQIGLKLCQHIVSLHGGQLREEVDDGLRDFVIDLPTGAPHHNDHSQLDIVQAQQYARDLAALMARARSRAPGSATR</sequence>
<comment type="subcellular location">
    <subcellularLocation>
        <location evidence="2">Membrane</location>
        <topology evidence="2">Multi-pass membrane protein</topology>
    </subcellularLocation>
</comment>
<dbReference type="RefSeq" id="WP_200377891.1">
    <property type="nucleotide sequence ID" value="NZ_NRRU01000009.1"/>
</dbReference>
<dbReference type="EC" id="2.7.13.3" evidence="3"/>
<keyword evidence="6" id="KW-0547">Nucleotide-binding</keyword>
<dbReference type="EMBL" id="NRRU01000009">
    <property type="protein sequence ID" value="MBK1711914.1"/>
    <property type="molecule type" value="Genomic_DNA"/>
</dbReference>
<evidence type="ECO:0000256" key="9">
    <source>
        <dbReference type="ARBA" id="ARBA00023012"/>
    </source>
</evidence>
<evidence type="ECO:0000256" key="3">
    <source>
        <dbReference type="ARBA" id="ARBA00012438"/>
    </source>
</evidence>
<dbReference type="PANTHER" id="PTHR45436:SF14">
    <property type="entry name" value="SENSOR PROTEIN QSEC"/>
    <property type="match status" value="1"/>
</dbReference>
<evidence type="ECO:0000256" key="1">
    <source>
        <dbReference type="ARBA" id="ARBA00000085"/>
    </source>
</evidence>
<keyword evidence="9" id="KW-0902">Two-component regulatory system</keyword>
<evidence type="ECO:0000256" key="8">
    <source>
        <dbReference type="ARBA" id="ARBA00022840"/>
    </source>
</evidence>
<comment type="caution">
    <text evidence="11">The sequence shown here is derived from an EMBL/GenBank/DDBJ whole genome shotgun (WGS) entry which is preliminary data.</text>
</comment>
<keyword evidence="7 11" id="KW-0418">Kinase</keyword>
<dbReference type="InterPro" id="IPR005467">
    <property type="entry name" value="His_kinase_dom"/>
</dbReference>
<organism evidence="11 12">
    <name type="scientific">Rubrivivax gelatinosus</name>
    <name type="common">Rhodocyclus gelatinosus</name>
    <name type="synonym">Rhodopseudomonas gelatinosa</name>
    <dbReference type="NCBI Taxonomy" id="28068"/>
    <lineage>
        <taxon>Bacteria</taxon>
        <taxon>Pseudomonadati</taxon>
        <taxon>Pseudomonadota</taxon>
        <taxon>Betaproteobacteria</taxon>
        <taxon>Burkholderiales</taxon>
        <taxon>Sphaerotilaceae</taxon>
        <taxon>Rubrivivax</taxon>
    </lineage>
</organism>
<evidence type="ECO:0000313" key="11">
    <source>
        <dbReference type="EMBL" id="MBK1711914.1"/>
    </source>
</evidence>
<feature type="domain" description="Histidine kinase" evidence="10">
    <location>
        <begin position="116"/>
        <end position="333"/>
    </location>
</feature>
<evidence type="ECO:0000256" key="4">
    <source>
        <dbReference type="ARBA" id="ARBA00022553"/>
    </source>
</evidence>
<accession>A0ABS1DQN5</accession>
<dbReference type="Proteomes" id="UP001041814">
    <property type="component" value="Unassembled WGS sequence"/>
</dbReference>
<evidence type="ECO:0000313" key="12">
    <source>
        <dbReference type="Proteomes" id="UP001041814"/>
    </source>
</evidence>
<reference evidence="11" key="2">
    <citation type="journal article" date="2020" name="Microorganisms">
        <title>Osmotic Adaptation and Compatible Solute Biosynthesis of Phototrophic Bacteria as Revealed from Genome Analyses.</title>
        <authorList>
            <person name="Imhoff J.F."/>
            <person name="Rahn T."/>
            <person name="Kunzel S."/>
            <person name="Keller A."/>
            <person name="Neulinger S.C."/>
        </authorList>
    </citation>
    <scope>NUCLEOTIDE SEQUENCE</scope>
    <source>
        <strain evidence="11">IM 151</strain>
    </source>
</reference>
<dbReference type="GO" id="GO:0016301">
    <property type="term" value="F:kinase activity"/>
    <property type="evidence" value="ECO:0007669"/>
    <property type="project" value="UniProtKB-KW"/>
</dbReference>
<proteinExistence type="predicted"/>
<evidence type="ECO:0000256" key="2">
    <source>
        <dbReference type="ARBA" id="ARBA00004141"/>
    </source>
</evidence>
<evidence type="ECO:0000256" key="7">
    <source>
        <dbReference type="ARBA" id="ARBA00022777"/>
    </source>
</evidence>
<dbReference type="PROSITE" id="PS50109">
    <property type="entry name" value="HIS_KIN"/>
    <property type="match status" value="1"/>
</dbReference>
<protein>
    <recommendedName>
        <fullName evidence="3">histidine kinase</fullName>
        <ecNumber evidence="3">2.7.13.3</ecNumber>
    </recommendedName>
</protein>